<feature type="compositionally biased region" description="Basic and acidic residues" evidence="1">
    <location>
        <begin position="372"/>
        <end position="389"/>
    </location>
</feature>
<evidence type="ECO:0000313" key="3">
    <source>
        <dbReference type="Proteomes" id="UP001195769"/>
    </source>
</evidence>
<evidence type="ECO:0000313" key="2">
    <source>
        <dbReference type="EMBL" id="KAG1907716.1"/>
    </source>
</evidence>
<feature type="region of interest" description="Disordered" evidence="1">
    <location>
        <begin position="364"/>
        <end position="400"/>
    </location>
</feature>
<evidence type="ECO:0000256" key="1">
    <source>
        <dbReference type="SAM" id="MobiDB-lite"/>
    </source>
</evidence>
<proteinExistence type="predicted"/>
<name>A0AAD4EKD8_9AGAM</name>
<gene>
    <name evidence="2" type="ORF">F5891DRAFT_1180744</name>
</gene>
<organism evidence="2 3">
    <name type="scientific">Suillus fuscotomentosus</name>
    <dbReference type="NCBI Taxonomy" id="1912939"/>
    <lineage>
        <taxon>Eukaryota</taxon>
        <taxon>Fungi</taxon>
        <taxon>Dikarya</taxon>
        <taxon>Basidiomycota</taxon>
        <taxon>Agaricomycotina</taxon>
        <taxon>Agaricomycetes</taxon>
        <taxon>Agaricomycetidae</taxon>
        <taxon>Boletales</taxon>
        <taxon>Suillineae</taxon>
        <taxon>Suillaceae</taxon>
        <taxon>Suillus</taxon>
    </lineage>
</organism>
<feature type="compositionally biased region" description="Polar residues" evidence="1">
    <location>
        <begin position="390"/>
        <end position="400"/>
    </location>
</feature>
<comment type="caution">
    <text evidence="2">The sequence shown here is derived from an EMBL/GenBank/DDBJ whole genome shotgun (WGS) entry which is preliminary data.</text>
</comment>
<sequence>MTPEPSDISGTSTHFQDLLNNLNSGVRGGRRRKFCGPIEPYLHAARWFPLAIDPFAVLEDVLYEGMEAEFSELRADTSDEEASSSNNHQKELCIKQYKELVKLVPTFSDIISGFEKVPSALDNFIHALTCAANDARSDDTGSLMREGLVYMLKNPETDQFNPPLLKQHGKIVRGWNHPQTARLLCPMRMLDVFDKNPQDFMDKVKEGQITITVAKLPAYLYDESMLDPARKNRGCLRGYYLKRVFRHIFTGPSSAISATAHKGTKAPKGRIHGMTSPLPRAIAYAAVQAYFQLSSATQWRQQIGDFDLVLLYDRVVNMFEGNSINKQWVQETLDHWKSETPGLLQRGRSKARIDAGLHVFDSEDDMDDFFESDGHSPDNGEQGPQDRIESSGNAENTHGI</sequence>
<dbReference type="RefSeq" id="XP_041233291.1">
    <property type="nucleotide sequence ID" value="XM_041365976.1"/>
</dbReference>
<accession>A0AAD4EKD8</accession>
<dbReference type="Pfam" id="PF20414">
    <property type="entry name" value="DUF6698"/>
    <property type="match status" value="1"/>
</dbReference>
<protein>
    <submittedName>
        <fullName evidence="2">Uncharacterized protein</fullName>
    </submittedName>
</protein>
<dbReference type="InterPro" id="IPR046521">
    <property type="entry name" value="DUF6698"/>
</dbReference>
<dbReference type="AlphaFoldDB" id="A0AAD4EKD8"/>
<dbReference type="EMBL" id="JABBWK010000002">
    <property type="protein sequence ID" value="KAG1907716.1"/>
    <property type="molecule type" value="Genomic_DNA"/>
</dbReference>
<dbReference type="Proteomes" id="UP001195769">
    <property type="component" value="Unassembled WGS sequence"/>
</dbReference>
<reference evidence="2" key="1">
    <citation type="journal article" date="2020" name="New Phytol.">
        <title>Comparative genomics reveals dynamic genome evolution in host specialist ectomycorrhizal fungi.</title>
        <authorList>
            <person name="Lofgren L.A."/>
            <person name="Nguyen N.H."/>
            <person name="Vilgalys R."/>
            <person name="Ruytinx J."/>
            <person name="Liao H.L."/>
            <person name="Branco S."/>
            <person name="Kuo A."/>
            <person name="LaButti K."/>
            <person name="Lipzen A."/>
            <person name="Andreopoulos W."/>
            <person name="Pangilinan J."/>
            <person name="Riley R."/>
            <person name="Hundley H."/>
            <person name="Na H."/>
            <person name="Barry K."/>
            <person name="Grigoriev I.V."/>
            <person name="Stajich J.E."/>
            <person name="Kennedy P.G."/>
        </authorList>
    </citation>
    <scope>NUCLEOTIDE SEQUENCE</scope>
    <source>
        <strain evidence="2">FC203</strain>
    </source>
</reference>
<keyword evidence="3" id="KW-1185">Reference proteome</keyword>
<dbReference type="GeneID" id="64660274"/>